<feature type="domain" description="tRNA synthetases class I catalytic" evidence="13">
    <location>
        <begin position="540"/>
        <end position="955"/>
    </location>
</feature>
<evidence type="ECO:0000256" key="1">
    <source>
        <dbReference type="ARBA" id="ARBA00001947"/>
    </source>
</evidence>
<evidence type="ECO:0000256" key="5">
    <source>
        <dbReference type="ARBA" id="ARBA00022741"/>
    </source>
</evidence>
<evidence type="ECO:0000256" key="6">
    <source>
        <dbReference type="ARBA" id="ARBA00022833"/>
    </source>
</evidence>
<feature type="region of interest" description="Disordered" evidence="12">
    <location>
        <begin position="1225"/>
        <end position="1276"/>
    </location>
</feature>
<keyword evidence="8" id="KW-0648">Protein biosynthesis</keyword>
<evidence type="ECO:0000256" key="10">
    <source>
        <dbReference type="ARBA" id="ARBA00031499"/>
    </source>
</evidence>
<dbReference type="InterPro" id="IPR024909">
    <property type="entry name" value="Cys-tRNA/MSH_ligase"/>
</dbReference>
<organism evidence="14 15">
    <name type="scientific">Steinernema hermaphroditum</name>
    <dbReference type="NCBI Taxonomy" id="289476"/>
    <lineage>
        <taxon>Eukaryota</taxon>
        <taxon>Metazoa</taxon>
        <taxon>Ecdysozoa</taxon>
        <taxon>Nematoda</taxon>
        <taxon>Chromadorea</taxon>
        <taxon>Rhabditida</taxon>
        <taxon>Tylenchina</taxon>
        <taxon>Panagrolaimomorpha</taxon>
        <taxon>Strongyloidoidea</taxon>
        <taxon>Steinernematidae</taxon>
        <taxon>Steinernema</taxon>
    </lineage>
</organism>
<dbReference type="GO" id="GO:0006423">
    <property type="term" value="P:cysteinyl-tRNA aminoacylation"/>
    <property type="evidence" value="ECO:0007669"/>
    <property type="project" value="InterPro"/>
</dbReference>
<keyword evidence="5" id="KW-0547">Nucleotide-binding</keyword>
<dbReference type="EC" id="6.1.1.16" evidence="2"/>
<evidence type="ECO:0000256" key="11">
    <source>
        <dbReference type="ARBA" id="ARBA00039362"/>
    </source>
</evidence>
<sequence>MCLASSAFANVRGGSVRLNTGYDIPLIGLGTYKIRGEDVPRAMEGRWISSVRHCELAASEYVDDVGKYMAKFSTLIDGVDNTYEVLHNLKKMKNMSLVVLRAGNPVGALLAAAVDTEFHPASDESLALEKLHKEMKAAFSSLDEKTTHVEEQVQFPINYEALVNYENKVGAPVSFFEMVMESVTSSDPYRRKACKPMFESICKEKGGPVRMLSYLDKIMRKNCPMTTLDGIKKYVRMDSAFRDAERRIFSLQTYDYIINKNRVLSMAMEASDDEVQELESTLRSSQYREDLKSKLQEKAKKSAPKLCWLNTISTAYDHVRDIVHSGVNDILLDMFKIQMMIGFCANQTYVDQKTIDVSMTDAANIVGQVAEYTEQWLTNNEELAWPDIMTAASRRALNNMETSPEQFNATAIAIHKEFVRRGSDKYGYQVLVTELVEHSDMWCELMSQKQNYLTSQVEKSGITFHVVRYLNGQSARVRYSNEWFNNSTYYLQLGLKNSRFSRVLRIGSLMAARRELSSWKPPAEPKLQLYNSLSRSKEVFKPLNPDQVKFYLCGPTVYDSAHMGHARAYLSFDILRRVLERYFNYNTLFVMNITDIDDKIIKRARQKHLFNNFVTEHNKRYRDIHQAIIKSMEHFNRKYVEEKDDDKKKMLNQMVSRVRNSSLKVEEHLIQNPQGTNHEEFIKTYAELIESAKDVLSDWLDAQLGHTVTKQSVFNSLARFYEADFMEDMKNLNVLPPTVLTRVSQFIPEIIEFTQRIVDNGYGYVADDGSVYFDTEKFDKTKGHKYAKLVPEAYGGDSLEKHMRESEGELSVGGQQKRNASDFALWKTSKAGEPSWNSPWGKGRPGWHIECSAMCTKVCGDRLDIHAGGFDLKFPHHDNEIAQCEAYFDCNRWVNYFLHCGTLRIAGSKMSKSLKNFISIKKALEQYSSRQLRILFLMCNWTDTLDYNSDSMERAIQFEKLAGEFFLLVKDLKRKNIKVKFGKEESELEKKFHEKRLEIHDALCDSVDTRNTIEKIRELIALANGYIQAKNDIKAVPNSDLLVHIAEYITWLFKVFGVAPDNVELGYVECEKEELLMPYLNSYAAFRENVRRTAIGTKDFSELQKALIQICEDLRKEELPKLGIAEDGLLTGELEQNKENVMPYMTSYLTFCEDIEKSAGTSSDLKSLRIGVLQICDNVRDEELPKLGVRLEDKDGETCIKLVDPKELLREKEQKKQAEAAKLAEKQKLERQRQEAQKAKEAQRRVNPADLFTKGPDAGLYSKFDERGVPTHLTNGEEISKKQFKKLEKLYEQQKKSYEQAMNVRG</sequence>
<keyword evidence="6" id="KW-0862">Zinc</keyword>
<keyword evidence="15" id="KW-1185">Reference proteome</keyword>
<dbReference type="GO" id="GO:0005524">
    <property type="term" value="F:ATP binding"/>
    <property type="evidence" value="ECO:0007669"/>
    <property type="project" value="UniProtKB-KW"/>
</dbReference>
<evidence type="ECO:0000259" key="13">
    <source>
        <dbReference type="Pfam" id="PF01406"/>
    </source>
</evidence>
<proteinExistence type="inferred from homology"/>
<dbReference type="CDD" id="cd00672">
    <property type="entry name" value="CysRS_core"/>
    <property type="match status" value="1"/>
</dbReference>
<keyword evidence="7" id="KW-0067">ATP-binding</keyword>
<comment type="cofactor">
    <cofactor evidence="1">
        <name>Zn(2+)</name>
        <dbReference type="ChEBI" id="CHEBI:29105"/>
    </cofactor>
</comment>
<dbReference type="GO" id="GO:0005737">
    <property type="term" value="C:cytoplasm"/>
    <property type="evidence" value="ECO:0007669"/>
    <property type="project" value="TreeGrafter"/>
</dbReference>
<protein>
    <recommendedName>
        <fullName evidence="11">Cysteine--tRNA ligase, cytoplasmic</fullName>
        <ecNumber evidence="2">6.1.1.16</ecNumber>
    </recommendedName>
    <alternativeName>
        <fullName evidence="10">Cysteinyl-tRNA synthetase</fullName>
    </alternativeName>
</protein>
<keyword evidence="3" id="KW-0436">Ligase</keyword>
<evidence type="ECO:0000256" key="9">
    <source>
        <dbReference type="ARBA" id="ARBA00023146"/>
    </source>
</evidence>
<evidence type="ECO:0000256" key="3">
    <source>
        <dbReference type="ARBA" id="ARBA00022598"/>
    </source>
</evidence>
<dbReference type="SUPFAM" id="SSF52374">
    <property type="entry name" value="Nucleotidylyl transferase"/>
    <property type="match status" value="1"/>
</dbReference>
<dbReference type="GO" id="GO:0004817">
    <property type="term" value="F:cysteine-tRNA ligase activity"/>
    <property type="evidence" value="ECO:0007669"/>
    <property type="project" value="UniProtKB-EC"/>
</dbReference>
<gene>
    <name evidence="14" type="ORF">QR680_006902</name>
</gene>
<dbReference type="NCBIfam" id="TIGR00435">
    <property type="entry name" value="cysS"/>
    <property type="match status" value="1"/>
</dbReference>
<dbReference type="InterPro" id="IPR032678">
    <property type="entry name" value="tRNA-synt_1_cat_dom"/>
</dbReference>
<dbReference type="InterPro" id="IPR015803">
    <property type="entry name" value="Cys-tRNA-ligase"/>
</dbReference>
<keyword evidence="9" id="KW-0030">Aminoacyl-tRNA synthetase</keyword>
<feature type="compositionally biased region" description="Basic and acidic residues" evidence="12">
    <location>
        <begin position="1225"/>
        <end position="1244"/>
    </location>
</feature>
<dbReference type="PANTHER" id="PTHR10890:SF3">
    <property type="entry name" value="CYSTEINE--TRNA LIGASE, CYTOPLASMIC"/>
    <property type="match status" value="1"/>
</dbReference>
<dbReference type="EMBL" id="JAUCMV010000003">
    <property type="protein sequence ID" value="KAK0413610.1"/>
    <property type="molecule type" value="Genomic_DNA"/>
</dbReference>
<dbReference type="InterPro" id="IPR009080">
    <property type="entry name" value="tRNAsynth_Ia_anticodon-bd"/>
</dbReference>
<keyword evidence="4" id="KW-0479">Metal-binding</keyword>
<dbReference type="InterPro" id="IPR014729">
    <property type="entry name" value="Rossmann-like_a/b/a_fold"/>
</dbReference>
<dbReference type="Proteomes" id="UP001175271">
    <property type="component" value="Unassembled WGS sequence"/>
</dbReference>
<evidence type="ECO:0000256" key="2">
    <source>
        <dbReference type="ARBA" id="ARBA00012832"/>
    </source>
</evidence>
<evidence type="ECO:0000256" key="12">
    <source>
        <dbReference type="SAM" id="MobiDB-lite"/>
    </source>
</evidence>
<dbReference type="PRINTS" id="PR00983">
    <property type="entry name" value="TRNASYNTHCYS"/>
</dbReference>
<dbReference type="GO" id="GO:0046872">
    <property type="term" value="F:metal ion binding"/>
    <property type="evidence" value="ECO:0007669"/>
    <property type="project" value="UniProtKB-KW"/>
</dbReference>
<reference evidence="14" key="1">
    <citation type="submission" date="2023-06" db="EMBL/GenBank/DDBJ databases">
        <title>Genomic analysis of the entomopathogenic nematode Steinernema hermaphroditum.</title>
        <authorList>
            <person name="Schwarz E.M."/>
            <person name="Heppert J.K."/>
            <person name="Baniya A."/>
            <person name="Schwartz H.T."/>
            <person name="Tan C.-H."/>
            <person name="Antoshechkin I."/>
            <person name="Sternberg P.W."/>
            <person name="Goodrich-Blair H."/>
            <person name="Dillman A.R."/>
        </authorList>
    </citation>
    <scope>NUCLEOTIDE SEQUENCE</scope>
    <source>
        <strain evidence="14">PS9179</strain>
        <tissue evidence="14">Whole animal</tissue>
    </source>
</reference>
<evidence type="ECO:0000313" key="15">
    <source>
        <dbReference type="Proteomes" id="UP001175271"/>
    </source>
</evidence>
<dbReference type="HAMAP" id="MF_00041">
    <property type="entry name" value="Cys_tRNA_synth"/>
    <property type="match status" value="1"/>
</dbReference>
<dbReference type="SUPFAM" id="SSF47323">
    <property type="entry name" value="Anticodon-binding domain of a subclass of class I aminoacyl-tRNA synthetases"/>
    <property type="match status" value="1"/>
</dbReference>
<name>A0AA39HY37_9BILA</name>
<evidence type="ECO:0000256" key="7">
    <source>
        <dbReference type="ARBA" id="ARBA00022840"/>
    </source>
</evidence>
<dbReference type="Pfam" id="PF01406">
    <property type="entry name" value="tRNA-synt_1e"/>
    <property type="match status" value="1"/>
</dbReference>
<evidence type="ECO:0000256" key="8">
    <source>
        <dbReference type="ARBA" id="ARBA00022917"/>
    </source>
</evidence>
<comment type="caution">
    <text evidence="14">The sequence shown here is derived from an EMBL/GenBank/DDBJ whole genome shotgun (WGS) entry which is preliminary data.</text>
</comment>
<evidence type="ECO:0000313" key="14">
    <source>
        <dbReference type="EMBL" id="KAK0413610.1"/>
    </source>
</evidence>
<accession>A0AA39HY37</accession>
<dbReference type="PANTHER" id="PTHR10890">
    <property type="entry name" value="CYSTEINYL-TRNA SYNTHETASE"/>
    <property type="match status" value="1"/>
</dbReference>
<dbReference type="Gene3D" id="3.40.50.620">
    <property type="entry name" value="HUPs"/>
    <property type="match status" value="1"/>
</dbReference>
<evidence type="ECO:0000256" key="4">
    <source>
        <dbReference type="ARBA" id="ARBA00022723"/>
    </source>
</evidence>